<dbReference type="InterPro" id="IPR050490">
    <property type="entry name" value="Bact_solute-bd_prot1"/>
</dbReference>
<keyword evidence="2" id="KW-1185">Reference proteome</keyword>
<dbReference type="AlphaFoldDB" id="A0A2T1GCP7"/>
<dbReference type="Pfam" id="PF01547">
    <property type="entry name" value="SBP_bac_1"/>
    <property type="match status" value="1"/>
</dbReference>
<dbReference type="InterPro" id="IPR006059">
    <property type="entry name" value="SBP"/>
</dbReference>
<dbReference type="CDD" id="cd13585">
    <property type="entry name" value="PBP2_TMBP_like"/>
    <property type="match status" value="1"/>
</dbReference>
<name>A0A2T1GCP7_9CYAN</name>
<protein>
    <submittedName>
        <fullName evidence="1">ABC transporter substrate-binding protein</fullName>
    </submittedName>
</protein>
<dbReference type="Gene3D" id="3.40.190.10">
    <property type="entry name" value="Periplasmic binding protein-like II"/>
    <property type="match status" value="1"/>
</dbReference>
<sequence length="423" mass="45931">MVKIANFRRFLICGLLGLLLTGVVSCLQSPKTPKLEFWTMQLQPKFNNYFKDAIGKFETANPGIKVHWVDVPWGAMQGKIQAAMGAKTAPDVVNLNPDFAIQLAARNAWLDLDSVLTKGENKQYVPSIWQAGTLNGKAFSLPWYLTTNVTIYNQQLFTKAGITKPPSTYQELAQVAKQVKEKTGKYAFFTTFVPEDSNDVLESLVQMGVQLVDPQGKAAFNTPAGKAAFEYWVELYRQGFLPKEALTQGHQQGIQLYQAGETAMLSAGAPFIDTIAKNAPQIAKVSAVAPQISGPNGKKGVAVMNLVIPRTTKTPDAAVKFALFITNASNQLAFAEASDTLPSNVAAVKEYINKLAASKDKSALDRGKSISAQQLAQSEILIPPLKNLDALKKAIYENLQAAMLGEKTVEQALTSAATSWDGK</sequence>
<organism evidence="1 2">
    <name type="scientific">Chamaesiphon polymorphus CCALA 037</name>
    <dbReference type="NCBI Taxonomy" id="2107692"/>
    <lineage>
        <taxon>Bacteria</taxon>
        <taxon>Bacillati</taxon>
        <taxon>Cyanobacteriota</taxon>
        <taxon>Cyanophyceae</taxon>
        <taxon>Gomontiellales</taxon>
        <taxon>Chamaesiphonaceae</taxon>
        <taxon>Chamaesiphon</taxon>
    </lineage>
</organism>
<dbReference type="SUPFAM" id="SSF53850">
    <property type="entry name" value="Periplasmic binding protein-like II"/>
    <property type="match status" value="1"/>
</dbReference>
<dbReference type="PANTHER" id="PTHR43649">
    <property type="entry name" value="ARABINOSE-BINDING PROTEIN-RELATED"/>
    <property type="match status" value="1"/>
</dbReference>
<dbReference type="EMBL" id="PVWO01000204">
    <property type="protein sequence ID" value="PSB55179.1"/>
    <property type="molecule type" value="Genomic_DNA"/>
</dbReference>
<dbReference type="PANTHER" id="PTHR43649:SF12">
    <property type="entry name" value="DIACETYLCHITOBIOSE BINDING PROTEIN DASA"/>
    <property type="match status" value="1"/>
</dbReference>
<dbReference type="Proteomes" id="UP000238937">
    <property type="component" value="Unassembled WGS sequence"/>
</dbReference>
<gene>
    <name evidence="1" type="ORF">C7B77_15815</name>
</gene>
<accession>A0A2T1GCP7</accession>
<evidence type="ECO:0000313" key="2">
    <source>
        <dbReference type="Proteomes" id="UP000238937"/>
    </source>
</evidence>
<reference evidence="1 2" key="1">
    <citation type="submission" date="2018-03" db="EMBL/GenBank/DDBJ databases">
        <title>The ancient ancestry and fast evolution of plastids.</title>
        <authorList>
            <person name="Moore K.R."/>
            <person name="Magnabosco C."/>
            <person name="Momper L."/>
            <person name="Gold D.A."/>
            <person name="Bosak T."/>
            <person name="Fournier G.P."/>
        </authorList>
    </citation>
    <scope>NUCLEOTIDE SEQUENCE [LARGE SCALE GENOMIC DNA]</scope>
    <source>
        <strain evidence="1 2">CCALA 037</strain>
    </source>
</reference>
<dbReference type="PROSITE" id="PS51257">
    <property type="entry name" value="PROKAR_LIPOPROTEIN"/>
    <property type="match status" value="1"/>
</dbReference>
<dbReference type="RefSeq" id="WP_106306693.1">
    <property type="nucleotide sequence ID" value="NZ_PVWO01000204.1"/>
</dbReference>
<evidence type="ECO:0000313" key="1">
    <source>
        <dbReference type="EMBL" id="PSB55179.1"/>
    </source>
</evidence>
<proteinExistence type="predicted"/>
<dbReference type="OrthoDB" id="9769685at2"/>
<comment type="caution">
    <text evidence="1">The sequence shown here is derived from an EMBL/GenBank/DDBJ whole genome shotgun (WGS) entry which is preliminary data.</text>
</comment>